<keyword evidence="5" id="KW-0472">Membrane</keyword>
<dbReference type="AlphaFoldDB" id="E4XGE4"/>
<evidence type="ECO:0000256" key="1">
    <source>
        <dbReference type="ARBA" id="ARBA00022723"/>
    </source>
</evidence>
<keyword evidence="8" id="KW-1185">Reference proteome</keyword>
<name>E4XGE4_OIKDI</name>
<dbReference type="GO" id="GO:0008270">
    <property type="term" value="F:zinc ion binding"/>
    <property type="evidence" value="ECO:0007669"/>
    <property type="project" value="UniProtKB-KW"/>
</dbReference>
<dbReference type="PROSITE" id="PS00518">
    <property type="entry name" value="ZF_RING_1"/>
    <property type="match status" value="1"/>
</dbReference>
<dbReference type="PROSITE" id="PS50089">
    <property type="entry name" value="ZF_RING_2"/>
    <property type="match status" value="1"/>
</dbReference>
<organism evidence="7">
    <name type="scientific">Oikopleura dioica</name>
    <name type="common">Tunicate</name>
    <dbReference type="NCBI Taxonomy" id="34765"/>
    <lineage>
        <taxon>Eukaryota</taxon>
        <taxon>Metazoa</taxon>
        <taxon>Chordata</taxon>
        <taxon>Tunicata</taxon>
        <taxon>Appendicularia</taxon>
        <taxon>Copelata</taxon>
        <taxon>Oikopleuridae</taxon>
        <taxon>Oikopleura</taxon>
    </lineage>
</organism>
<feature type="domain" description="RING-type" evidence="6">
    <location>
        <begin position="35"/>
        <end position="85"/>
    </location>
</feature>
<evidence type="ECO:0000256" key="3">
    <source>
        <dbReference type="ARBA" id="ARBA00022833"/>
    </source>
</evidence>
<evidence type="ECO:0000256" key="4">
    <source>
        <dbReference type="PROSITE-ProRule" id="PRU00175"/>
    </source>
</evidence>
<keyword evidence="1" id="KW-0479">Metal-binding</keyword>
<dbReference type="PANTHER" id="PTHR22894">
    <property type="entry name" value="RING-TYPE DOMAIN-CONTAINING PROTEIN"/>
    <property type="match status" value="1"/>
</dbReference>
<dbReference type="Proteomes" id="UP000001307">
    <property type="component" value="Unassembled WGS sequence"/>
</dbReference>
<evidence type="ECO:0000259" key="6">
    <source>
        <dbReference type="PROSITE" id="PS50089"/>
    </source>
</evidence>
<dbReference type="PANTHER" id="PTHR22894:SF5">
    <property type="entry name" value="RING-TYPE DOMAIN-CONTAINING PROTEIN"/>
    <property type="match status" value="1"/>
</dbReference>
<dbReference type="GO" id="GO:0061630">
    <property type="term" value="F:ubiquitin protein ligase activity"/>
    <property type="evidence" value="ECO:0007669"/>
    <property type="project" value="InterPro"/>
</dbReference>
<protein>
    <recommendedName>
        <fullName evidence="6">RING-type domain-containing protein</fullName>
    </recommendedName>
</protein>
<dbReference type="InterPro" id="IPR001841">
    <property type="entry name" value="Znf_RING"/>
</dbReference>
<evidence type="ECO:0000313" key="7">
    <source>
        <dbReference type="EMBL" id="CBY09742.1"/>
    </source>
</evidence>
<accession>E4XGE4</accession>
<keyword evidence="5" id="KW-0812">Transmembrane</keyword>
<feature type="transmembrane region" description="Helical" evidence="5">
    <location>
        <begin position="127"/>
        <end position="151"/>
    </location>
</feature>
<dbReference type="InterPro" id="IPR038896">
    <property type="entry name" value="RNF170"/>
</dbReference>
<keyword evidence="5" id="KW-1133">Transmembrane helix</keyword>
<dbReference type="InterPro" id="IPR013083">
    <property type="entry name" value="Znf_RING/FYVE/PHD"/>
</dbReference>
<dbReference type="OrthoDB" id="6105938at2759"/>
<dbReference type="InterPro" id="IPR017907">
    <property type="entry name" value="Znf_RING_CS"/>
</dbReference>
<sequence length="162" mass="18760">MSGWSSTELSHYASSSDTEEILDYASDENGNNDKCPICLVSPFTYVTTLCNHQFCLRCIIKMWESENYEIEEDGEWVPLVCPICREVVTILTWTSTDAPIPQEMRNYNSLYRNNPGTRRSAPSRPMWAVSFLVYLLVFIQLTPFLSTRFTIDPKRRNVRKSI</sequence>
<dbReference type="Pfam" id="PF00097">
    <property type="entry name" value="zf-C3HC4"/>
    <property type="match status" value="1"/>
</dbReference>
<gene>
    <name evidence="7" type="ORF">GSOID_T00010553001</name>
</gene>
<evidence type="ECO:0000256" key="5">
    <source>
        <dbReference type="SAM" id="Phobius"/>
    </source>
</evidence>
<reference evidence="7" key="1">
    <citation type="journal article" date="2010" name="Science">
        <title>Plasticity of animal genome architecture unmasked by rapid evolution of a pelagic tunicate.</title>
        <authorList>
            <person name="Denoeud F."/>
            <person name="Henriet S."/>
            <person name="Mungpakdee S."/>
            <person name="Aury J.M."/>
            <person name="Da Silva C."/>
            <person name="Brinkmann H."/>
            <person name="Mikhaleva J."/>
            <person name="Olsen L.C."/>
            <person name="Jubin C."/>
            <person name="Canestro C."/>
            <person name="Bouquet J.M."/>
            <person name="Danks G."/>
            <person name="Poulain J."/>
            <person name="Campsteijn C."/>
            <person name="Adamski M."/>
            <person name="Cross I."/>
            <person name="Yadetie F."/>
            <person name="Muffato M."/>
            <person name="Louis A."/>
            <person name="Butcher S."/>
            <person name="Tsagkogeorga G."/>
            <person name="Konrad A."/>
            <person name="Singh S."/>
            <person name="Jensen M.F."/>
            <person name="Cong E.H."/>
            <person name="Eikeseth-Otteraa H."/>
            <person name="Noel B."/>
            <person name="Anthouard V."/>
            <person name="Porcel B.M."/>
            <person name="Kachouri-Lafond R."/>
            <person name="Nishino A."/>
            <person name="Ugolini M."/>
            <person name="Chourrout P."/>
            <person name="Nishida H."/>
            <person name="Aasland R."/>
            <person name="Huzurbazar S."/>
            <person name="Westhof E."/>
            <person name="Delsuc F."/>
            <person name="Lehrach H."/>
            <person name="Reinhardt R."/>
            <person name="Weissenbach J."/>
            <person name="Roy S.W."/>
            <person name="Artiguenave F."/>
            <person name="Postlethwait J.H."/>
            <person name="Manak J.R."/>
            <person name="Thompson E.M."/>
            <person name="Jaillon O."/>
            <person name="Du Pasquier L."/>
            <person name="Boudinot P."/>
            <person name="Liberles D.A."/>
            <person name="Volff J.N."/>
            <person name="Philippe H."/>
            <person name="Lenhard B."/>
            <person name="Roest Crollius H."/>
            <person name="Wincker P."/>
            <person name="Chourrout D."/>
        </authorList>
    </citation>
    <scope>NUCLEOTIDE SEQUENCE [LARGE SCALE GENOMIC DNA]</scope>
</reference>
<evidence type="ECO:0000256" key="2">
    <source>
        <dbReference type="ARBA" id="ARBA00022771"/>
    </source>
</evidence>
<dbReference type="SMART" id="SM00184">
    <property type="entry name" value="RING"/>
    <property type="match status" value="1"/>
</dbReference>
<proteinExistence type="predicted"/>
<evidence type="ECO:0000313" key="8">
    <source>
        <dbReference type="Proteomes" id="UP000001307"/>
    </source>
</evidence>
<dbReference type="EMBL" id="FN653047">
    <property type="protein sequence ID" value="CBY09742.1"/>
    <property type="molecule type" value="Genomic_DNA"/>
</dbReference>
<dbReference type="SUPFAM" id="SSF57850">
    <property type="entry name" value="RING/U-box"/>
    <property type="match status" value="1"/>
</dbReference>
<dbReference type="Gene3D" id="3.30.40.10">
    <property type="entry name" value="Zinc/RING finger domain, C3HC4 (zinc finger)"/>
    <property type="match status" value="1"/>
</dbReference>
<keyword evidence="2 4" id="KW-0863">Zinc-finger</keyword>
<dbReference type="InParanoid" id="E4XGE4"/>
<dbReference type="InterPro" id="IPR018957">
    <property type="entry name" value="Znf_C3HC4_RING-type"/>
</dbReference>
<keyword evidence="3" id="KW-0862">Zinc</keyword>